<accession>A0A5J4W4V1</accession>
<name>A0A5J4W4V1_9EUKA</name>
<organism evidence="1 2">
    <name type="scientific">Streblomastix strix</name>
    <dbReference type="NCBI Taxonomy" id="222440"/>
    <lineage>
        <taxon>Eukaryota</taxon>
        <taxon>Metamonada</taxon>
        <taxon>Preaxostyla</taxon>
        <taxon>Oxymonadida</taxon>
        <taxon>Streblomastigidae</taxon>
        <taxon>Streblomastix</taxon>
    </lineage>
</organism>
<dbReference type="EMBL" id="SNRW01003470">
    <property type="protein sequence ID" value="KAA6389760.1"/>
    <property type="molecule type" value="Genomic_DNA"/>
</dbReference>
<dbReference type="AlphaFoldDB" id="A0A5J4W4V1"/>
<comment type="caution">
    <text evidence="1">The sequence shown here is derived from an EMBL/GenBank/DDBJ whole genome shotgun (WGS) entry which is preliminary data.</text>
</comment>
<protein>
    <submittedName>
        <fullName evidence="1">Uncharacterized protein</fullName>
    </submittedName>
</protein>
<sequence>MEIDELDDFVTVLGNLTREQLLQDQLLRAAVESDGDYSETKAKRKAVRNVLAQLIGYFNGDVKRNRELASLASAREYATCYPKYGLRVEAEDLDKDKNTPDNTVVYRKSGNIYAVDGFNTAPGFGGKNKRLDKEYQRAEIPCKVTLELEIMQLDVQTEAEIRKLLLITVY</sequence>
<reference evidence="1 2" key="1">
    <citation type="submission" date="2019-03" db="EMBL/GenBank/DDBJ databases">
        <title>Single cell metagenomics reveals metabolic interactions within the superorganism composed of flagellate Streblomastix strix and complex community of Bacteroidetes bacteria on its surface.</title>
        <authorList>
            <person name="Treitli S.C."/>
            <person name="Kolisko M."/>
            <person name="Husnik F."/>
            <person name="Keeling P."/>
            <person name="Hampl V."/>
        </authorList>
    </citation>
    <scope>NUCLEOTIDE SEQUENCE [LARGE SCALE GENOMIC DNA]</scope>
    <source>
        <strain evidence="1">ST1C</strain>
    </source>
</reference>
<evidence type="ECO:0000313" key="2">
    <source>
        <dbReference type="Proteomes" id="UP000324800"/>
    </source>
</evidence>
<dbReference type="Proteomes" id="UP000324800">
    <property type="component" value="Unassembled WGS sequence"/>
</dbReference>
<evidence type="ECO:0000313" key="1">
    <source>
        <dbReference type="EMBL" id="KAA6389760.1"/>
    </source>
</evidence>
<proteinExistence type="predicted"/>
<gene>
    <name evidence="1" type="ORF">EZS28_014716</name>
</gene>